<evidence type="ECO:0000313" key="14">
    <source>
        <dbReference type="EMBL" id="MBB5888316.1"/>
    </source>
</evidence>
<dbReference type="FunFam" id="3.40.50.300:FF:000076">
    <property type="entry name" value="Replicative DNA helicase"/>
    <property type="match status" value="1"/>
</dbReference>
<evidence type="ECO:0000256" key="2">
    <source>
        <dbReference type="ARBA" id="ARBA00022515"/>
    </source>
</evidence>
<comment type="function">
    <text evidence="12">The main replicative DNA helicase, it participates in initiation and elongation during chromosome replication. Travels ahead of the DNA replisome, separating dsDNA into templates for DNA synthesis. A processive ATP-dependent 5'-3' DNA helicase it has DNA-dependent ATPase activity.</text>
</comment>
<evidence type="ECO:0000256" key="4">
    <source>
        <dbReference type="ARBA" id="ARBA00022741"/>
    </source>
</evidence>
<dbReference type="EMBL" id="JACHHV010000020">
    <property type="protein sequence ID" value="MBB5888316.1"/>
    <property type="molecule type" value="Genomic_DNA"/>
</dbReference>
<dbReference type="SUPFAM" id="SSF52540">
    <property type="entry name" value="P-loop containing nucleoside triphosphate hydrolases"/>
    <property type="match status" value="1"/>
</dbReference>
<proteinExistence type="inferred from homology"/>
<accession>A0A841C2X9</accession>
<evidence type="ECO:0000256" key="12">
    <source>
        <dbReference type="RuleBase" id="RU362085"/>
    </source>
</evidence>
<evidence type="ECO:0000256" key="3">
    <source>
        <dbReference type="ARBA" id="ARBA00022705"/>
    </source>
</evidence>
<dbReference type="Proteomes" id="UP000562464">
    <property type="component" value="Unassembled WGS sequence"/>
</dbReference>
<keyword evidence="15" id="KW-1185">Reference proteome</keyword>
<dbReference type="InterPro" id="IPR036185">
    <property type="entry name" value="DNA_heli_DnaB-like_N_sf"/>
</dbReference>
<evidence type="ECO:0000256" key="1">
    <source>
        <dbReference type="ARBA" id="ARBA00008428"/>
    </source>
</evidence>
<dbReference type="PANTHER" id="PTHR30153">
    <property type="entry name" value="REPLICATIVE DNA HELICASE DNAB"/>
    <property type="match status" value="1"/>
</dbReference>
<evidence type="ECO:0000259" key="13">
    <source>
        <dbReference type="PROSITE" id="PS51199"/>
    </source>
</evidence>
<dbReference type="GO" id="GO:0003677">
    <property type="term" value="F:DNA binding"/>
    <property type="evidence" value="ECO:0007669"/>
    <property type="project" value="UniProtKB-UniRule"/>
</dbReference>
<evidence type="ECO:0000256" key="11">
    <source>
        <dbReference type="NCBIfam" id="TIGR00665"/>
    </source>
</evidence>
<dbReference type="GO" id="GO:0016787">
    <property type="term" value="F:hydrolase activity"/>
    <property type="evidence" value="ECO:0007669"/>
    <property type="project" value="UniProtKB-KW"/>
</dbReference>
<dbReference type="GO" id="GO:0005524">
    <property type="term" value="F:ATP binding"/>
    <property type="evidence" value="ECO:0007669"/>
    <property type="project" value="UniProtKB-UniRule"/>
</dbReference>
<dbReference type="Gene3D" id="1.10.860.10">
    <property type="entry name" value="DNAb Helicase, Chain A"/>
    <property type="match status" value="1"/>
</dbReference>
<dbReference type="InterPro" id="IPR016136">
    <property type="entry name" value="DNA_helicase_N/primase_C"/>
</dbReference>
<keyword evidence="7 12" id="KW-0067">ATP-binding</keyword>
<comment type="catalytic activity">
    <reaction evidence="10 12">
        <text>ATP + H2O = ADP + phosphate + H(+)</text>
        <dbReference type="Rhea" id="RHEA:13065"/>
        <dbReference type="ChEBI" id="CHEBI:15377"/>
        <dbReference type="ChEBI" id="CHEBI:15378"/>
        <dbReference type="ChEBI" id="CHEBI:30616"/>
        <dbReference type="ChEBI" id="CHEBI:43474"/>
        <dbReference type="ChEBI" id="CHEBI:456216"/>
        <dbReference type="EC" id="5.6.2.3"/>
    </reaction>
</comment>
<comment type="similarity">
    <text evidence="1 12">Belongs to the helicase family. DnaB subfamily.</text>
</comment>
<dbReference type="InterPro" id="IPR007694">
    <property type="entry name" value="DNA_helicase_DnaB-like_C"/>
</dbReference>
<evidence type="ECO:0000256" key="8">
    <source>
        <dbReference type="ARBA" id="ARBA00023125"/>
    </source>
</evidence>
<reference evidence="14 15" key="1">
    <citation type="submission" date="2020-08" db="EMBL/GenBank/DDBJ databases">
        <title>Genomic Encyclopedia of Type Strains, Phase IV (KMG-IV): sequencing the most valuable type-strain genomes for metagenomic binning, comparative biology and taxonomic classification.</title>
        <authorList>
            <person name="Goeker M."/>
        </authorList>
    </citation>
    <scope>NUCLEOTIDE SEQUENCE [LARGE SCALE GENOMIC DNA]</scope>
    <source>
        <strain evidence="14 15">DSM 14925</strain>
    </source>
</reference>
<feature type="domain" description="SF4 helicase" evidence="13">
    <location>
        <begin position="179"/>
        <end position="449"/>
    </location>
</feature>
<dbReference type="AlphaFoldDB" id="A0A841C2X9"/>
<sequence length="452" mass="50992">MAEFDFVKQTPRDLQAEKAVLGAILLENERLLDIKEFVSVEDFYLPAYRTIFSTMENLNDNSLPIDIVTLNSKLEEQGDLELVGGVTGLSELTDEYPLPSRATYYAQIIKERSQQRAVIRELSETIDRAYAMEDSAEDLIANTENQIAKISEGQSRSGFVKMSEIINENFAAIEERAKQKSRVTGLATRFFELDRLTTGFHDEELIILAARPGVGKTAFALNIAENVATTQNKAVVIFSLEMGVESLVDRMIAATGPINGMNIRTGQLLDQEWENLIHATNTLSKAQIYMDDTPGIRVGEIRSKCRRLAREVDNLGLVVIDYLQLIQGSGREGRQQEVSEISRQLKILAKELKVPVIALSQLSRSVEQRDNKRPRLSDLRESGSIEQDADIVAFLYREDYYAREGEEQPEDLDDSVEVIIEKNRSGSRGTAKLRFIKEYNKFANIEANRIEN</sequence>
<keyword evidence="2 12" id="KW-0639">Primosome</keyword>
<dbReference type="Gene3D" id="3.40.50.300">
    <property type="entry name" value="P-loop containing nucleotide triphosphate hydrolases"/>
    <property type="match status" value="1"/>
</dbReference>
<dbReference type="GO" id="GO:0042802">
    <property type="term" value="F:identical protein binding"/>
    <property type="evidence" value="ECO:0007669"/>
    <property type="project" value="UniProtKB-ARBA"/>
</dbReference>
<evidence type="ECO:0000256" key="9">
    <source>
        <dbReference type="ARBA" id="ARBA00023235"/>
    </source>
</evidence>
<dbReference type="InterPro" id="IPR007693">
    <property type="entry name" value="DNA_helicase_DnaB-like_N"/>
</dbReference>
<protein>
    <recommendedName>
        <fullName evidence="11 12">Replicative DNA helicase</fullName>
        <ecNumber evidence="11 12">5.6.2.3</ecNumber>
    </recommendedName>
</protein>
<keyword evidence="3 12" id="KW-0235">DNA replication</keyword>
<dbReference type="PANTHER" id="PTHR30153:SF2">
    <property type="entry name" value="REPLICATIVE DNA HELICASE"/>
    <property type="match status" value="1"/>
</dbReference>
<gene>
    <name evidence="14" type="ORF">HNQ37_001209</name>
</gene>
<keyword evidence="4 12" id="KW-0547">Nucleotide-binding</keyword>
<keyword evidence="6 12" id="KW-0347">Helicase</keyword>
<name>A0A841C2X9_9LACT</name>
<evidence type="ECO:0000256" key="5">
    <source>
        <dbReference type="ARBA" id="ARBA00022801"/>
    </source>
</evidence>
<dbReference type="CDD" id="cd00984">
    <property type="entry name" value="DnaB_C"/>
    <property type="match status" value="1"/>
</dbReference>
<dbReference type="PROSITE" id="PS51199">
    <property type="entry name" value="SF4_HELICASE"/>
    <property type="match status" value="1"/>
</dbReference>
<dbReference type="InterPro" id="IPR007692">
    <property type="entry name" value="DNA_helicase_DnaB"/>
</dbReference>
<keyword evidence="5 12" id="KW-0378">Hydrolase</keyword>
<dbReference type="RefSeq" id="WP_183540267.1">
    <property type="nucleotide sequence ID" value="NZ_DASWOY010000015.1"/>
</dbReference>
<organism evidence="14 15">
    <name type="scientific">Lactovum miscens</name>
    <dbReference type="NCBI Taxonomy" id="190387"/>
    <lineage>
        <taxon>Bacteria</taxon>
        <taxon>Bacillati</taxon>
        <taxon>Bacillota</taxon>
        <taxon>Bacilli</taxon>
        <taxon>Lactobacillales</taxon>
        <taxon>Streptococcaceae</taxon>
        <taxon>Lactovum</taxon>
    </lineage>
</organism>
<dbReference type="InterPro" id="IPR027417">
    <property type="entry name" value="P-loop_NTPase"/>
</dbReference>
<dbReference type="SUPFAM" id="SSF48024">
    <property type="entry name" value="N-terminal domain of DnaB helicase"/>
    <property type="match status" value="1"/>
</dbReference>
<dbReference type="EC" id="5.6.2.3" evidence="11 12"/>
<keyword evidence="8 12" id="KW-0238">DNA-binding</keyword>
<dbReference type="InterPro" id="IPR003593">
    <property type="entry name" value="AAA+_ATPase"/>
</dbReference>
<dbReference type="Pfam" id="PF00772">
    <property type="entry name" value="DnaB"/>
    <property type="match status" value="1"/>
</dbReference>
<dbReference type="GO" id="GO:0006269">
    <property type="term" value="P:DNA replication, synthesis of primer"/>
    <property type="evidence" value="ECO:0007669"/>
    <property type="project" value="UniProtKB-UniRule"/>
</dbReference>
<evidence type="ECO:0000256" key="7">
    <source>
        <dbReference type="ARBA" id="ARBA00022840"/>
    </source>
</evidence>
<dbReference type="NCBIfam" id="TIGR00665">
    <property type="entry name" value="DnaB"/>
    <property type="match status" value="1"/>
</dbReference>
<dbReference type="GO" id="GO:0043139">
    <property type="term" value="F:5'-3' DNA helicase activity"/>
    <property type="evidence" value="ECO:0007669"/>
    <property type="project" value="UniProtKB-EC"/>
</dbReference>
<dbReference type="NCBIfam" id="NF004384">
    <property type="entry name" value="PRK05748.1"/>
    <property type="match status" value="1"/>
</dbReference>
<dbReference type="SMART" id="SM00382">
    <property type="entry name" value="AAA"/>
    <property type="match status" value="1"/>
</dbReference>
<keyword evidence="9" id="KW-0413">Isomerase</keyword>
<evidence type="ECO:0000256" key="6">
    <source>
        <dbReference type="ARBA" id="ARBA00022806"/>
    </source>
</evidence>
<evidence type="ECO:0000256" key="10">
    <source>
        <dbReference type="ARBA" id="ARBA00048954"/>
    </source>
</evidence>
<evidence type="ECO:0000313" key="15">
    <source>
        <dbReference type="Proteomes" id="UP000562464"/>
    </source>
</evidence>
<comment type="caution">
    <text evidence="14">The sequence shown here is derived from an EMBL/GenBank/DDBJ whole genome shotgun (WGS) entry which is preliminary data.</text>
</comment>
<dbReference type="GO" id="GO:1990077">
    <property type="term" value="C:primosome complex"/>
    <property type="evidence" value="ECO:0007669"/>
    <property type="project" value="UniProtKB-UniRule"/>
</dbReference>
<dbReference type="Pfam" id="PF03796">
    <property type="entry name" value="DnaB_C"/>
    <property type="match status" value="1"/>
</dbReference>
<dbReference type="GO" id="GO:0005829">
    <property type="term" value="C:cytosol"/>
    <property type="evidence" value="ECO:0007669"/>
    <property type="project" value="TreeGrafter"/>
</dbReference>